<evidence type="ECO:0000313" key="2">
    <source>
        <dbReference type="EMBL" id="SGZ26536.1"/>
    </source>
</evidence>
<reference evidence="2 3" key="1">
    <citation type="submission" date="2016-11" db="EMBL/GenBank/DDBJ databases">
        <authorList>
            <person name="Jaros S."/>
            <person name="Januszkiewicz K."/>
            <person name="Wedrychowicz H."/>
        </authorList>
    </citation>
    <scope>NUCLEOTIDE SEQUENCE [LARGE SCALE GENOMIC DNA]</scope>
</reference>
<evidence type="ECO:0000256" key="1">
    <source>
        <dbReference type="SAM" id="MobiDB-lite"/>
    </source>
</evidence>
<dbReference type="Proteomes" id="UP000249464">
    <property type="component" value="Unassembled WGS sequence"/>
</dbReference>
<feature type="region of interest" description="Disordered" evidence="1">
    <location>
        <begin position="383"/>
        <end position="468"/>
    </location>
</feature>
<sequence>MWGWARPNHRRKRGGKSEGPAKGGFVKGRRSADASFHLRLLIEELGARGTEFPDAALLSLDQSSAYDLVEHEWIFAIFDALGAPAAFQRVLRMLYSGDPASSSVWDVVFQPFLDALHRRGIALNLSLPTIHPTHRAAHYISCSLTLLDDLALDWRLATNGRLNTDKTVVLPIGCRWEAGDRPLVVKAEGESLEWIGLSFDPTGNTELATVLRQPIRHSQDSAHPLRRHPPLEVVKELDRILVDFVRGGKRRSCYGKDVVFTPRFKGGLGVMRMQDVVDSVAARVWDVLLGGSDAIWQGLARAAIAVLKVPSTHNAQVKPRTLTLANLLALPIKLHTLHYLPGAPAVSRSPYDADYAAFANYAKVADLFRRELYPGGAFISGRRDGCGRQQQRIRSTGPPTTRAHCGMVPTCDQSIKVHTNSSTGGGSTNQRASPSPPRSEVRPTTPLESILPHPIDPPQRLPRPALPDQSTQYNLLSMDRPYTIRRVRRVLNAKAFTDTIGFRDSLQPDDLKGFWKGVNSKALTAREREVWFKLVRNFTPTRSLQFHQKHDDSPACLVCGAPKDDREHYFFDCVDSGNVWIAARSVLCDALGLDTIDNTHYTAVQRMFGLPKLKASLRDQEGAGRTIEIFTGLVLEMISSGRWEMQKWGTRTEGVGRRRIILEERLKLRAGGAWGRRGQ</sequence>
<organism evidence="2 3">
    <name type="scientific">Microbotryum silenes-dioicae</name>
    <dbReference type="NCBI Taxonomy" id="796604"/>
    <lineage>
        <taxon>Eukaryota</taxon>
        <taxon>Fungi</taxon>
        <taxon>Dikarya</taxon>
        <taxon>Basidiomycota</taxon>
        <taxon>Pucciniomycotina</taxon>
        <taxon>Microbotryomycetes</taxon>
        <taxon>Microbotryales</taxon>
        <taxon>Microbotryaceae</taxon>
        <taxon>Microbotryum</taxon>
    </lineage>
</organism>
<feature type="region of interest" description="Disordered" evidence="1">
    <location>
        <begin position="1"/>
        <end position="28"/>
    </location>
</feature>
<proteinExistence type="predicted"/>
<dbReference type="EMBL" id="FQNC01000086">
    <property type="protein sequence ID" value="SGZ26536.1"/>
    <property type="molecule type" value="Genomic_DNA"/>
</dbReference>
<dbReference type="AlphaFoldDB" id="A0A2X0MPT6"/>
<keyword evidence="3" id="KW-1185">Reference proteome</keyword>
<evidence type="ECO:0000313" key="3">
    <source>
        <dbReference type="Proteomes" id="UP000249464"/>
    </source>
</evidence>
<accession>A0A2X0MPT6</accession>
<name>A0A2X0MPT6_9BASI</name>
<feature type="compositionally biased region" description="Pro residues" evidence="1">
    <location>
        <begin position="454"/>
        <end position="465"/>
    </location>
</feature>
<feature type="compositionally biased region" description="Polar residues" evidence="1">
    <location>
        <begin position="411"/>
        <end position="433"/>
    </location>
</feature>
<gene>
    <name evidence="2" type="primary">BQ5605_C024g09934</name>
    <name evidence="2" type="ORF">BQ5605_C024G09934</name>
</gene>
<protein>
    <submittedName>
        <fullName evidence="2">BQ5605_C024g09934 protein</fullName>
    </submittedName>
</protein>